<feature type="transmembrane region" description="Helical" evidence="2">
    <location>
        <begin position="93"/>
        <end position="119"/>
    </location>
</feature>
<dbReference type="EMBL" id="WRPP01000004">
    <property type="protein sequence ID" value="MVU79888.1"/>
    <property type="molecule type" value="Genomic_DNA"/>
</dbReference>
<keyword evidence="4" id="KW-1185">Reference proteome</keyword>
<keyword evidence="2" id="KW-1133">Transmembrane helix</keyword>
<keyword evidence="2" id="KW-0812">Transmembrane</keyword>
<evidence type="ECO:0000256" key="1">
    <source>
        <dbReference type="SAM" id="MobiDB-lite"/>
    </source>
</evidence>
<sequence length="166" mass="17585">MNQYPPPGQYGQPDPGQYPSAPPGNYPPPGGQQYWTESPKGKGMAITAMVFGIIGLITCWTVFVGILAGLVGLILGVIAMVRARRGSSGGFGLALTGAITGALGLIIAIVIGVFAWVVFKDTGGTDLIDCVRKAGNDQTKVQQCQDEYNKRVEDKFSVTLTPRPTR</sequence>
<protein>
    <submittedName>
        <fullName evidence="3">DUF4190 domain-containing protein</fullName>
    </submittedName>
</protein>
<accession>A0A7K1V158</accession>
<name>A0A7K1V158_9NOCA</name>
<feature type="region of interest" description="Disordered" evidence="1">
    <location>
        <begin position="1"/>
        <end position="33"/>
    </location>
</feature>
<feature type="transmembrane region" description="Helical" evidence="2">
    <location>
        <begin position="48"/>
        <end position="81"/>
    </location>
</feature>
<organism evidence="3 4">
    <name type="scientific">Nocardia terrae</name>
    <dbReference type="NCBI Taxonomy" id="2675851"/>
    <lineage>
        <taxon>Bacteria</taxon>
        <taxon>Bacillati</taxon>
        <taxon>Actinomycetota</taxon>
        <taxon>Actinomycetes</taxon>
        <taxon>Mycobacteriales</taxon>
        <taxon>Nocardiaceae</taxon>
        <taxon>Nocardia</taxon>
    </lineage>
</organism>
<dbReference type="AlphaFoldDB" id="A0A7K1V158"/>
<evidence type="ECO:0000256" key="2">
    <source>
        <dbReference type="SAM" id="Phobius"/>
    </source>
</evidence>
<gene>
    <name evidence="3" type="ORF">GPX89_21920</name>
</gene>
<dbReference type="Proteomes" id="UP000466794">
    <property type="component" value="Unassembled WGS sequence"/>
</dbReference>
<dbReference type="RefSeq" id="WP_157389482.1">
    <property type="nucleotide sequence ID" value="NZ_WRPP01000004.1"/>
</dbReference>
<evidence type="ECO:0000313" key="3">
    <source>
        <dbReference type="EMBL" id="MVU79888.1"/>
    </source>
</evidence>
<comment type="caution">
    <text evidence="3">The sequence shown here is derived from an EMBL/GenBank/DDBJ whole genome shotgun (WGS) entry which is preliminary data.</text>
</comment>
<proteinExistence type="predicted"/>
<feature type="compositionally biased region" description="Pro residues" evidence="1">
    <location>
        <begin position="20"/>
        <end position="30"/>
    </location>
</feature>
<evidence type="ECO:0000313" key="4">
    <source>
        <dbReference type="Proteomes" id="UP000466794"/>
    </source>
</evidence>
<keyword evidence="2" id="KW-0472">Membrane</keyword>
<reference evidence="3 4" key="1">
    <citation type="submission" date="2019-12" db="EMBL/GenBank/DDBJ databases">
        <title>Nocardia sp. nov. ET3-3 isolated from soil.</title>
        <authorList>
            <person name="Kanchanasin P."/>
            <person name="Tanasupawat S."/>
            <person name="Yuki M."/>
            <person name="Kudo T."/>
        </authorList>
    </citation>
    <scope>NUCLEOTIDE SEQUENCE [LARGE SCALE GENOMIC DNA]</scope>
    <source>
        <strain evidence="3 4">ET3-3</strain>
    </source>
</reference>
<feature type="compositionally biased region" description="Low complexity" evidence="1">
    <location>
        <begin position="9"/>
        <end position="19"/>
    </location>
</feature>